<keyword evidence="5" id="KW-0812">Transmembrane</keyword>
<comment type="similarity">
    <text evidence="1">Belongs to the glycosyltransferase 8 family.</text>
</comment>
<dbReference type="PANTHER" id="PTHR13778">
    <property type="entry name" value="GLYCOSYLTRANSFERASE 8 DOMAIN-CONTAINING PROTEIN"/>
    <property type="match status" value="1"/>
</dbReference>
<evidence type="ECO:0000256" key="2">
    <source>
        <dbReference type="ARBA" id="ARBA00022676"/>
    </source>
</evidence>
<dbReference type="Pfam" id="PF01501">
    <property type="entry name" value="Glyco_transf_8"/>
    <property type="match status" value="1"/>
</dbReference>
<dbReference type="EMBL" id="KQ432284">
    <property type="protein sequence ID" value="KOF62801.1"/>
    <property type="molecule type" value="Genomic_DNA"/>
</dbReference>
<dbReference type="STRING" id="37653.A0A0L8FHB2"/>
<feature type="transmembrane region" description="Helical" evidence="5">
    <location>
        <begin position="6"/>
        <end position="26"/>
    </location>
</feature>
<dbReference type="AlphaFoldDB" id="A0A0L8FHB2"/>
<evidence type="ECO:0000256" key="5">
    <source>
        <dbReference type="SAM" id="Phobius"/>
    </source>
</evidence>
<dbReference type="InterPro" id="IPR002495">
    <property type="entry name" value="Glyco_trans_8"/>
</dbReference>
<name>A0A0L8FHB2_OCTBM</name>
<evidence type="ECO:0000256" key="1">
    <source>
        <dbReference type="ARBA" id="ARBA00006351"/>
    </source>
</evidence>
<dbReference type="GO" id="GO:0005794">
    <property type="term" value="C:Golgi apparatus"/>
    <property type="evidence" value="ECO:0007669"/>
    <property type="project" value="TreeGrafter"/>
</dbReference>
<dbReference type="SUPFAM" id="SSF53448">
    <property type="entry name" value="Nucleotide-diphospho-sugar transferases"/>
    <property type="match status" value="1"/>
</dbReference>
<evidence type="ECO:0008006" key="7">
    <source>
        <dbReference type="Google" id="ProtNLM"/>
    </source>
</evidence>
<dbReference type="InterPro" id="IPR050748">
    <property type="entry name" value="Glycosyltrans_8_dom-fam"/>
</dbReference>
<dbReference type="OrthoDB" id="411524at2759"/>
<dbReference type="InterPro" id="IPR029044">
    <property type="entry name" value="Nucleotide-diphossugar_trans"/>
</dbReference>
<keyword evidence="4" id="KW-0479">Metal-binding</keyword>
<dbReference type="PANTHER" id="PTHR13778:SF47">
    <property type="entry name" value="LIPOPOLYSACCHARIDE 1,3-GALACTOSYLTRANSFERASE"/>
    <property type="match status" value="1"/>
</dbReference>
<dbReference type="GO" id="GO:0046872">
    <property type="term" value="F:metal ion binding"/>
    <property type="evidence" value="ECO:0007669"/>
    <property type="project" value="UniProtKB-KW"/>
</dbReference>
<organism evidence="6">
    <name type="scientific">Octopus bimaculoides</name>
    <name type="common">California two-spotted octopus</name>
    <dbReference type="NCBI Taxonomy" id="37653"/>
    <lineage>
        <taxon>Eukaryota</taxon>
        <taxon>Metazoa</taxon>
        <taxon>Spiralia</taxon>
        <taxon>Lophotrochozoa</taxon>
        <taxon>Mollusca</taxon>
        <taxon>Cephalopoda</taxon>
        <taxon>Coleoidea</taxon>
        <taxon>Octopodiformes</taxon>
        <taxon>Octopoda</taxon>
        <taxon>Incirrata</taxon>
        <taxon>Octopodidae</taxon>
        <taxon>Octopus</taxon>
    </lineage>
</organism>
<evidence type="ECO:0000256" key="4">
    <source>
        <dbReference type="ARBA" id="ARBA00022723"/>
    </source>
</evidence>
<keyword evidence="3" id="KW-0808">Transferase</keyword>
<accession>A0A0L8FHB2</accession>
<dbReference type="GO" id="GO:0016757">
    <property type="term" value="F:glycosyltransferase activity"/>
    <property type="evidence" value="ECO:0007669"/>
    <property type="project" value="UniProtKB-KW"/>
</dbReference>
<keyword evidence="5" id="KW-1133">Transmembrane helix</keyword>
<sequence length="355" mass="41228">MGVLTVRRVGFGIFLVWLLTLLYLWFPAIKVTKRWPWISQKGLKSSKIKLYPNLTNAVHVVLASDENTMGGMIAAMNSIYSNTKHNVMFHLVVDEDSVDHLVVWLTKSKLQLTNYEVKPFRKEWVKGKIKIHSGRKELSNPLNYARYYLPKLFPNLKKRVIYIDSDCIVQGDIHQLYSMKLKPGHIAAFSEDCTGVSKRLTLLKNNYAEYIDFKNKHVQKLHLNPKACSFNTGLMVTELGLWKKNNITSRLVYWMTLNTKEEVYGNEKGGGGSQPPMMIVFYQNYTHIDPEWHTRHLGMTAGTSYSKQIVQHAKLLHWSGHFKPWNRLAQHSYIWDKYFLPDPTNKFKPVRRASV</sequence>
<gene>
    <name evidence="6" type="ORF">OCBIM_22021699mg</name>
</gene>
<keyword evidence="2" id="KW-0328">Glycosyltransferase</keyword>
<reference evidence="6" key="1">
    <citation type="submission" date="2015-07" db="EMBL/GenBank/DDBJ databases">
        <title>MeaNS - Measles Nucleotide Surveillance Program.</title>
        <authorList>
            <person name="Tran T."/>
            <person name="Druce J."/>
        </authorList>
    </citation>
    <scope>NUCLEOTIDE SEQUENCE</scope>
    <source>
        <strain evidence="6">UCB-OBI-ISO-001</strain>
        <tissue evidence="6">Gonad</tissue>
    </source>
</reference>
<dbReference type="Gene3D" id="3.90.550.10">
    <property type="entry name" value="Spore Coat Polysaccharide Biosynthesis Protein SpsA, Chain A"/>
    <property type="match status" value="1"/>
</dbReference>
<evidence type="ECO:0000313" key="6">
    <source>
        <dbReference type="EMBL" id="KOF62801.1"/>
    </source>
</evidence>
<protein>
    <recommendedName>
        <fullName evidence="7">Glycosyltransferase 8 domain-containing protein 1</fullName>
    </recommendedName>
</protein>
<evidence type="ECO:0000256" key="3">
    <source>
        <dbReference type="ARBA" id="ARBA00022679"/>
    </source>
</evidence>
<keyword evidence="5" id="KW-0472">Membrane</keyword>
<proteinExistence type="inferred from homology"/>